<dbReference type="Pfam" id="PF00691">
    <property type="entry name" value="OmpA"/>
    <property type="match status" value="1"/>
</dbReference>
<keyword evidence="3" id="KW-0812">Transmembrane</keyword>
<dbReference type="RefSeq" id="WP_208604347.1">
    <property type="nucleotide sequence ID" value="NZ_FNEC01000016.1"/>
</dbReference>
<dbReference type="PANTHER" id="PTHR30329:SF20">
    <property type="entry name" value="EXPORTED PROTEIN"/>
    <property type="match status" value="1"/>
</dbReference>
<dbReference type="InterPro" id="IPR036737">
    <property type="entry name" value="OmpA-like_sf"/>
</dbReference>
<name>A0A239M1K1_9PSED</name>
<evidence type="ECO:0000313" key="8">
    <source>
        <dbReference type="Proteomes" id="UP000199693"/>
    </source>
</evidence>
<feature type="transmembrane region" description="Helical" evidence="3">
    <location>
        <begin position="35"/>
        <end position="52"/>
    </location>
</feature>
<evidence type="ECO:0000313" key="6">
    <source>
        <dbReference type="EMBL" id="SNT36505.1"/>
    </source>
</evidence>
<evidence type="ECO:0000313" key="7">
    <source>
        <dbReference type="Proteomes" id="UP000198309"/>
    </source>
</evidence>
<feature type="domain" description="OmpA-like" evidence="4">
    <location>
        <begin position="441"/>
        <end position="559"/>
    </location>
</feature>
<accession>A0A239M1K1</accession>
<evidence type="ECO:0000256" key="2">
    <source>
        <dbReference type="SAM" id="MobiDB-lite"/>
    </source>
</evidence>
<reference evidence="6 7" key="2">
    <citation type="submission" date="2017-06" db="EMBL/GenBank/DDBJ databases">
        <authorList>
            <person name="Varghese N."/>
            <person name="Submissions S."/>
        </authorList>
    </citation>
    <scope>NUCLEOTIDE SEQUENCE [LARGE SCALE GENOMIC DNA]</scope>
    <source>
        <strain evidence="6 7">RLD-1</strain>
    </source>
</reference>
<protein>
    <submittedName>
        <fullName evidence="5">Outer membrane protein OmpA</fullName>
    </submittedName>
</protein>
<dbReference type="SUPFAM" id="SSF103088">
    <property type="entry name" value="OmpA-like"/>
    <property type="match status" value="1"/>
</dbReference>
<dbReference type="Proteomes" id="UP000199693">
    <property type="component" value="Unassembled WGS sequence"/>
</dbReference>
<keyword evidence="3" id="KW-1133">Transmembrane helix</keyword>
<dbReference type="Gene3D" id="3.30.1330.60">
    <property type="entry name" value="OmpA-like domain"/>
    <property type="match status" value="1"/>
</dbReference>
<dbReference type="PANTHER" id="PTHR30329">
    <property type="entry name" value="STATOR ELEMENT OF FLAGELLAR MOTOR COMPLEX"/>
    <property type="match status" value="1"/>
</dbReference>
<feature type="region of interest" description="Disordered" evidence="2">
    <location>
        <begin position="562"/>
        <end position="585"/>
    </location>
</feature>
<dbReference type="CDD" id="cd07185">
    <property type="entry name" value="OmpA_C-like"/>
    <property type="match status" value="1"/>
</dbReference>
<evidence type="ECO:0000313" key="5">
    <source>
        <dbReference type="EMBL" id="SDJ38670.1"/>
    </source>
</evidence>
<dbReference type="AlphaFoldDB" id="A0A239M1K1"/>
<dbReference type="Proteomes" id="UP000198309">
    <property type="component" value="Unassembled WGS sequence"/>
</dbReference>
<dbReference type="GO" id="GO:0016020">
    <property type="term" value="C:membrane"/>
    <property type="evidence" value="ECO:0007669"/>
    <property type="project" value="UniProtKB-UniRule"/>
</dbReference>
<sequence length="585" mass="62972">MSMQLTWVRGLWLWAGALALFLLLAVLPLSPAGRALSALGVVIAVALGWWLAGRNVARQRQAIALAEDCALPAAGFRQPVVAVCGDGLRALFGEAPEDQLALRVTEQGCYLRIPSLDRLPAVIEYVLANRPHWAGQLSLFYIVDPAGQQDNALLAGNLRTFRQQVARVRRSGVALPVLLGCYLPSLHGAGPWFAWEAERQGLTVREGANHLPMAHWQQRPADLPTRAARLRASVQVESLGAWLAKAVLPHLASREPGEPPCPVLACAMTLVPGSPASPAGNLWANWLHERTALEPFAAAQAAGPEALPFPDPLLALLPRQPGLAPSRRAALQALWLFVLAATVALCSSAWQNRLLLRQVSDDLRRFQAIPQPTTVEQPEHRLKEQALAVLRDDAQRLDRYYREGEPLSLGLGLYAAERTRPALLAALAAYRAPAPTLAPERIPDPVRLDSLSLFASGSAELKAGSTKVLVNALVDIKAQPGWLIVIAGHTDATGDAQRNLVLSRARAGAVRDWMQRMGDIPDSCFAVQGFGADQPIASNDTPEGRAANRRVDIRLVPESGACTLPGRVSGGQPLPRQKPAAHLSL</sequence>
<proteinExistence type="predicted"/>
<evidence type="ECO:0000256" key="3">
    <source>
        <dbReference type="SAM" id="Phobius"/>
    </source>
</evidence>
<dbReference type="PROSITE" id="PS51123">
    <property type="entry name" value="OMPA_2"/>
    <property type="match status" value="1"/>
</dbReference>
<dbReference type="InterPro" id="IPR006665">
    <property type="entry name" value="OmpA-like"/>
</dbReference>
<dbReference type="EMBL" id="FZPC01000023">
    <property type="protein sequence ID" value="SNT36505.1"/>
    <property type="molecule type" value="Genomic_DNA"/>
</dbReference>
<gene>
    <name evidence="5" type="ORF">SAMN05216189_101649</name>
    <name evidence="6" type="ORF">SAMN06295949_12349</name>
</gene>
<feature type="transmembrane region" description="Helical" evidence="3">
    <location>
        <begin position="12"/>
        <end position="29"/>
    </location>
</feature>
<reference evidence="5 8" key="1">
    <citation type="submission" date="2016-10" db="EMBL/GenBank/DDBJ databases">
        <authorList>
            <person name="de Groot N.N."/>
        </authorList>
    </citation>
    <scope>NUCLEOTIDE SEQUENCE [LARGE SCALE GENOMIC DNA]</scope>
    <source>
        <strain evidence="5 8">CCM 7361</strain>
    </source>
</reference>
<organism evidence="5 8">
    <name type="scientific">Pseudomonas delhiensis</name>
    <dbReference type="NCBI Taxonomy" id="366289"/>
    <lineage>
        <taxon>Bacteria</taxon>
        <taxon>Pseudomonadati</taxon>
        <taxon>Pseudomonadota</taxon>
        <taxon>Gammaproteobacteria</taxon>
        <taxon>Pseudomonadales</taxon>
        <taxon>Pseudomonadaceae</taxon>
        <taxon>Pseudomonas</taxon>
    </lineage>
</organism>
<keyword evidence="1 3" id="KW-0472">Membrane</keyword>
<evidence type="ECO:0000259" key="4">
    <source>
        <dbReference type="PROSITE" id="PS51123"/>
    </source>
</evidence>
<keyword evidence="7" id="KW-1185">Reference proteome</keyword>
<dbReference type="InterPro" id="IPR050330">
    <property type="entry name" value="Bact_OuterMem_StrucFunc"/>
</dbReference>
<dbReference type="EMBL" id="FNEC01000016">
    <property type="protein sequence ID" value="SDJ38670.1"/>
    <property type="molecule type" value="Genomic_DNA"/>
</dbReference>
<evidence type="ECO:0000256" key="1">
    <source>
        <dbReference type="PROSITE-ProRule" id="PRU00473"/>
    </source>
</evidence>